<organism evidence="1 2">
    <name type="scientific">Eumeta variegata</name>
    <name type="common">Bagworm moth</name>
    <name type="synonym">Eumeta japonica</name>
    <dbReference type="NCBI Taxonomy" id="151549"/>
    <lineage>
        <taxon>Eukaryota</taxon>
        <taxon>Metazoa</taxon>
        <taxon>Ecdysozoa</taxon>
        <taxon>Arthropoda</taxon>
        <taxon>Hexapoda</taxon>
        <taxon>Insecta</taxon>
        <taxon>Pterygota</taxon>
        <taxon>Neoptera</taxon>
        <taxon>Endopterygota</taxon>
        <taxon>Lepidoptera</taxon>
        <taxon>Glossata</taxon>
        <taxon>Ditrysia</taxon>
        <taxon>Tineoidea</taxon>
        <taxon>Psychidae</taxon>
        <taxon>Oiketicinae</taxon>
        <taxon>Eumeta</taxon>
    </lineage>
</organism>
<comment type="caution">
    <text evidence="1">The sequence shown here is derived from an EMBL/GenBank/DDBJ whole genome shotgun (WGS) entry which is preliminary data.</text>
</comment>
<protein>
    <submittedName>
        <fullName evidence="1">Uncharacterized protein</fullName>
    </submittedName>
</protein>
<sequence>MCLGTLRGAGHSVRCTMRGRSAKRSRWSLTEHLLHLYIGKHVKLSVSVVVTILVTAATDKTRPGEGGATPKPDRNQK</sequence>
<dbReference type="AlphaFoldDB" id="A0A4C1Y6Z1"/>
<gene>
    <name evidence="1" type="ORF">EVAR_7481_1</name>
</gene>
<dbReference type="EMBL" id="BGZK01001067">
    <property type="protein sequence ID" value="GBP70215.1"/>
    <property type="molecule type" value="Genomic_DNA"/>
</dbReference>
<name>A0A4C1Y6Z1_EUMVA</name>
<proteinExistence type="predicted"/>
<reference evidence="1 2" key="1">
    <citation type="journal article" date="2019" name="Commun. Biol.">
        <title>The bagworm genome reveals a unique fibroin gene that provides high tensile strength.</title>
        <authorList>
            <person name="Kono N."/>
            <person name="Nakamura H."/>
            <person name="Ohtoshi R."/>
            <person name="Tomita M."/>
            <person name="Numata K."/>
            <person name="Arakawa K."/>
        </authorList>
    </citation>
    <scope>NUCLEOTIDE SEQUENCE [LARGE SCALE GENOMIC DNA]</scope>
</reference>
<evidence type="ECO:0000313" key="2">
    <source>
        <dbReference type="Proteomes" id="UP000299102"/>
    </source>
</evidence>
<keyword evidence="2" id="KW-1185">Reference proteome</keyword>
<evidence type="ECO:0000313" key="1">
    <source>
        <dbReference type="EMBL" id="GBP70215.1"/>
    </source>
</evidence>
<accession>A0A4C1Y6Z1</accession>
<dbReference type="Proteomes" id="UP000299102">
    <property type="component" value="Unassembled WGS sequence"/>
</dbReference>